<sequence length="152" mass="17582">MNILEDLLNEERELVFEKFNNDDALKLGLMIIEYSKANNISMGVKIERNRQVLFSHLMDGTCYENQMWYNRKKNVVDRYFHSSKFVKEMFLSNNQTFSDNGLLDEEFYQAEGGSFPLTIKGTGVVGSITVCGLSGDEDHEICVKMIREFLNK</sequence>
<name>A0A1H8GST0_9FIRM</name>
<organism evidence="1 2">
    <name type="scientific">Peptostreptococcus russellii</name>
    <dbReference type="NCBI Taxonomy" id="215200"/>
    <lineage>
        <taxon>Bacteria</taxon>
        <taxon>Bacillati</taxon>
        <taxon>Bacillota</taxon>
        <taxon>Clostridia</taxon>
        <taxon>Peptostreptococcales</taxon>
        <taxon>Peptostreptococcaceae</taxon>
        <taxon>Peptostreptococcus</taxon>
    </lineage>
</organism>
<dbReference type="Gene3D" id="3.30.450.150">
    <property type="entry name" value="Haem-degrading domain"/>
    <property type="match status" value="1"/>
</dbReference>
<dbReference type="PANTHER" id="PTHR28255:SF1">
    <property type="entry name" value="UPF0303 PROTEIN YBR137W"/>
    <property type="match status" value="1"/>
</dbReference>
<protein>
    <submittedName>
        <fullName evidence="1">Uncharacterized protein, UPF0303 family</fullName>
    </submittedName>
</protein>
<gene>
    <name evidence="1" type="ORF">SAMN05216454_10473</name>
</gene>
<keyword evidence="2" id="KW-1185">Reference proteome</keyword>
<dbReference type="Pfam" id="PF03928">
    <property type="entry name" value="HbpS-like"/>
    <property type="match status" value="1"/>
</dbReference>
<dbReference type="InterPro" id="IPR010371">
    <property type="entry name" value="YBR137W-like"/>
</dbReference>
<dbReference type="EMBL" id="FODF01000004">
    <property type="protein sequence ID" value="SEN46338.1"/>
    <property type="molecule type" value="Genomic_DNA"/>
</dbReference>
<evidence type="ECO:0000313" key="2">
    <source>
        <dbReference type="Proteomes" id="UP000199512"/>
    </source>
</evidence>
<dbReference type="STRING" id="215200.SAMN05216454_10473"/>
<dbReference type="SUPFAM" id="SSF143744">
    <property type="entry name" value="GlcG-like"/>
    <property type="match status" value="1"/>
</dbReference>
<proteinExistence type="predicted"/>
<dbReference type="RefSeq" id="WP_091974799.1">
    <property type="nucleotide sequence ID" value="NZ_CAUWDX010000002.1"/>
</dbReference>
<dbReference type="InterPro" id="IPR038084">
    <property type="entry name" value="PduO/GlcC-like_sf"/>
</dbReference>
<dbReference type="InterPro" id="IPR005624">
    <property type="entry name" value="PduO/GlcC-like"/>
</dbReference>
<dbReference type="PANTHER" id="PTHR28255">
    <property type="match status" value="1"/>
</dbReference>
<dbReference type="PIRSF" id="PIRSF008757">
    <property type="entry name" value="UCP008757"/>
    <property type="match status" value="1"/>
</dbReference>
<dbReference type="NCBIfam" id="NF002696">
    <property type="entry name" value="PRK02487.1-5"/>
    <property type="match status" value="1"/>
</dbReference>
<dbReference type="Proteomes" id="UP000199512">
    <property type="component" value="Unassembled WGS sequence"/>
</dbReference>
<dbReference type="AlphaFoldDB" id="A0A1H8GST0"/>
<accession>A0A1H8GST0</accession>
<dbReference type="OrthoDB" id="9815315at2"/>
<reference evidence="1 2" key="1">
    <citation type="submission" date="2016-10" db="EMBL/GenBank/DDBJ databases">
        <authorList>
            <person name="de Groot N.N."/>
        </authorList>
    </citation>
    <scope>NUCLEOTIDE SEQUENCE [LARGE SCALE GENOMIC DNA]</scope>
    <source>
        <strain evidence="1 2">Calf135</strain>
    </source>
</reference>
<evidence type="ECO:0000313" key="1">
    <source>
        <dbReference type="EMBL" id="SEN46338.1"/>
    </source>
</evidence>